<comment type="caution">
    <text evidence="1">The sequence shown here is derived from an EMBL/GenBank/DDBJ whole genome shotgun (WGS) entry which is preliminary data.</text>
</comment>
<accession>A0ACC0C8X5</accession>
<evidence type="ECO:0000313" key="2">
    <source>
        <dbReference type="Proteomes" id="UP001060085"/>
    </source>
</evidence>
<evidence type="ECO:0000313" key="1">
    <source>
        <dbReference type="EMBL" id="KAI5681258.1"/>
    </source>
</evidence>
<protein>
    <submittedName>
        <fullName evidence="1">Uncharacterized protein</fullName>
    </submittedName>
</protein>
<sequence length="249" mass="28685">MENDGSKEQTRGLSLKACKECIISITVVAMESMFMGNRLGAKNGYNIDLIKELQGMKLEMKGIMSIWIGRSIKEEYSCGRGSQTLGTTSRPLSYNNLKLPLLWCTFGLKIIWHGSKKWNHFLFLCVREEEKFQLVLKSLSYEVNVWWDCKCENRKKVGEKPIRTWSLMKQALRIKYGVGNHEELGQCQPMVKFVESSMVEESQKVIELSQAKIKVSLKINAMEKTSKEKPCIMSKKSIEIKEKEKVEEK</sequence>
<proteinExistence type="predicted"/>
<keyword evidence="2" id="KW-1185">Reference proteome</keyword>
<dbReference type="EMBL" id="CM044701">
    <property type="protein sequence ID" value="KAI5681258.1"/>
    <property type="molecule type" value="Genomic_DNA"/>
</dbReference>
<organism evidence="1 2">
    <name type="scientific">Catharanthus roseus</name>
    <name type="common">Madagascar periwinkle</name>
    <name type="synonym">Vinca rosea</name>
    <dbReference type="NCBI Taxonomy" id="4058"/>
    <lineage>
        <taxon>Eukaryota</taxon>
        <taxon>Viridiplantae</taxon>
        <taxon>Streptophyta</taxon>
        <taxon>Embryophyta</taxon>
        <taxon>Tracheophyta</taxon>
        <taxon>Spermatophyta</taxon>
        <taxon>Magnoliopsida</taxon>
        <taxon>eudicotyledons</taxon>
        <taxon>Gunneridae</taxon>
        <taxon>Pentapetalae</taxon>
        <taxon>asterids</taxon>
        <taxon>lamiids</taxon>
        <taxon>Gentianales</taxon>
        <taxon>Apocynaceae</taxon>
        <taxon>Rauvolfioideae</taxon>
        <taxon>Vinceae</taxon>
        <taxon>Catharanthinae</taxon>
        <taxon>Catharanthus</taxon>
    </lineage>
</organism>
<reference evidence="2" key="1">
    <citation type="journal article" date="2023" name="Nat. Plants">
        <title>Single-cell RNA sequencing provides a high-resolution roadmap for understanding the multicellular compartmentation of specialized metabolism.</title>
        <authorList>
            <person name="Sun S."/>
            <person name="Shen X."/>
            <person name="Li Y."/>
            <person name="Li Y."/>
            <person name="Wang S."/>
            <person name="Li R."/>
            <person name="Zhang H."/>
            <person name="Shen G."/>
            <person name="Guo B."/>
            <person name="Wei J."/>
            <person name="Xu J."/>
            <person name="St-Pierre B."/>
            <person name="Chen S."/>
            <person name="Sun C."/>
        </authorList>
    </citation>
    <scope>NUCLEOTIDE SEQUENCE [LARGE SCALE GENOMIC DNA]</scope>
</reference>
<dbReference type="Proteomes" id="UP001060085">
    <property type="component" value="Linkage Group LG01"/>
</dbReference>
<name>A0ACC0C8X5_CATRO</name>
<gene>
    <name evidence="1" type="ORF">M9H77_02485</name>
</gene>